<dbReference type="InterPro" id="IPR046357">
    <property type="entry name" value="PPIase_dom_sf"/>
</dbReference>
<evidence type="ECO:0000256" key="5">
    <source>
        <dbReference type="ARBA" id="ARBA00023110"/>
    </source>
</evidence>
<dbReference type="InterPro" id="IPR001179">
    <property type="entry name" value="PPIase_FKBP_dom"/>
</dbReference>
<dbReference type="Gene3D" id="3.10.50.40">
    <property type="match status" value="1"/>
</dbReference>
<evidence type="ECO:0000256" key="9">
    <source>
        <dbReference type="HAMAP-Rule" id="MF_00303"/>
    </source>
</evidence>
<dbReference type="PANTHER" id="PTHR30560:SF3">
    <property type="entry name" value="TRIGGER FACTOR-LIKE PROTEIN TIG, CHLOROPLASTIC"/>
    <property type="match status" value="1"/>
</dbReference>
<dbReference type="Pfam" id="PF05698">
    <property type="entry name" value="Trigger_C"/>
    <property type="match status" value="1"/>
</dbReference>
<comment type="catalytic activity">
    <reaction evidence="1 9">
        <text>[protein]-peptidylproline (omega=180) = [protein]-peptidylproline (omega=0)</text>
        <dbReference type="Rhea" id="RHEA:16237"/>
        <dbReference type="Rhea" id="RHEA-COMP:10747"/>
        <dbReference type="Rhea" id="RHEA-COMP:10748"/>
        <dbReference type="ChEBI" id="CHEBI:83833"/>
        <dbReference type="ChEBI" id="CHEBI:83834"/>
        <dbReference type="EC" id="5.2.1.8"/>
    </reaction>
</comment>
<gene>
    <name evidence="9 13" type="primary">tig</name>
    <name evidence="13" type="ORF">CO057_04550</name>
</gene>
<dbReference type="Gene3D" id="3.30.70.1050">
    <property type="entry name" value="Trigger factor ribosome-binding domain"/>
    <property type="match status" value="1"/>
</dbReference>
<evidence type="ECO:0000256" key="6">
    <source>
        <dbReference type="ARBA" id="ARBA00023186"/>
    </source>
</evidence>
<evidence type="ECO:0000259" key="11">
    <source>
        <dbReference type="Pfam" id="PF05697"/>
    </source>
</evidence>
<evidence type="ECO:0000313" key="14">
    <source>
        <dbReference type="Proteomes" id="UP000230251"/>
    </source>
</evidence>
<comment type="similarity">
    <text evidence="2 9">Belongs to the FKBP-type PPIase family. Tig subfamily.</text>
</comment>
<dbReference type="Pfam" id="PF00254">
    <property type="entry name" value="FKBP_C"/>
    <property type="match status" value="1"/>
</dbReference>
<dbReference type="Proteomes" id="UP000230251">
    <property type="component" value="Unassembled WGS sequence"/>
</dbReference>
<organism evidence="13 14">
    <name type="scientific">Candidatus Uhrbacteria bacterium CG_4_9_14_0_2_um_filter_41_50</name>
    <dbReference type="NCBI Taxonomy" id="1975031"/>
    <lineage>
        <taxon>Bacteria</taxon>
        <taxon>Candidatus Uhriibacteriota</taxon>
    </lineage>
</organism>
<dbReference type="GO" id="GO:0043335">
    <property type="term" value="P:protein unfolding"/>
    <property type="evidence" value="ECO:0007669"/>
    <property type="project" value="TreeGrafter"/>
</dbReference>
<dbReference type="SUPFAM" id="SSF102735">
    <property type="entry name" value="Trigger factor ribosome-binding domain"/>
    <property type="match status" value="1"/>
</dbReference>
<evidence type="ECO:0000259" key="10">
    <source>
        <dbReference type="Pfam" id="PF00254"/>
    </source>
</evidence>
<dbReference type="InterPro" id="IPR008881">
    <property type="entry name" value="Trigger_fac_ribosome-bd_bac"/>
</dbReference>
<keyword evidence="9" id="KW-0963">Cytoplasm</keyword>
<comment type="subcellular location">
    <subcellularLocation>
        <location evidence="9">Cytoplasm</location>
    </subcellularLocation>
    <text evidence="9">About half TF is bound to the ribosome near the polypeptide exit tunnel while the other half is free in the cytoplasm.</text>
</comment>
<evidence type="ECO:0000256" key="8">
    <source>
        <dbReference type="ARBA" id="ARBA00029986"/>
    </source>
</evidence>
<dbReference type="GO" id="GO:0051083">
    <property type="term" value="P:'de novo' cotranslational protein folding"/>
    <property type="evidence" value="ECO:0007669"/>
    <property type="project" value="TreeGrafter"/>
</dbReference>
<evidence type="ECO:0000259" key="12">
    <source>
        <dbReference type="Pfam" id="PF05698"/>
    </source>
</evidence>
<dbReference type="GO" id="GO:0003755">
    <property type="term" value="F:peptidyl-prolyl cis-trans isomerase activity"/>
    <property type="evidence" value="ECO:0007669"/>
    <property type="project" value="UniProtKB-UniRule"/>
</dbReference>
<dbReference type="GO" id="GO:0005737">
    <property type="term" value="C:cytoplasm"/>
    <property type="evidence" value="ECO:0007669"/>
    <property type="project" value="UniProtKB-SubCell"/>
</dbReference>
<evidence type="ECO:0000256" key="4">
    <source>
        <dbReference type="ARBA" id="ARBA00016902"/>
    </source>
</evidence>
<dbReference type="InterPro" id="IPR036611">
    <property type="entry name" value="Trigger_fac_ribosome-bd_sf"/>
</dbReference>
<dbReference type="HAMAP" id="MF_00303">
    <property type="entry name" value="Trigger_factor_Tig"/>
    <property type="match status" value="1"/>
</dbReference>
<keyword evidence="7 9" id="KW-0413">Isomerase</keyword>
<evidence type="ECO:0000256" key="1">
    <source>
        <dbReference type="ARBA" id="ARBA00000971"/>
    </source>
</evidence>
<feature type="domain" description="PPIase FKBP-type" evidence="10">
    <location>
        <begin position="161"/>
        <end position="238"/>
    </location>
</feature>
<dbReference type="AlphaFoldDB" id="A0A2M8EN29"/>
<comment type="domain">
    <text evidence="9">Consists of 3 domains; the N-terminus binds the ribosome, the middle domain has PPIase activity, while the C-terminus has intrinsic chaperone activity on its own.</text>
</comment>
<evidence type="ECO:0000256" key="3">
    <source>
        <dbReference type="ARBA" id="ARBA00013194"/>
    </source>
</evidence>
<evidence type="ECO:0000256" key="7">
    <source>
        <dbReference type="ARBA" id="ARBA00023235"/>
    </source>
</evidence>
<keyword evidence="6 9" id="KW-0143">Chaperone</keyword>
<keyword evidence="9" id="KW-0132">Cell division</keyword>
<dbReference type="PIRSF" id="PIRSF003095">
    <property type="entry name" value="Trigger_factor"/>
    <property type="match status" value="1"/>
</dbReference>
<proteinExistence type="inferred from homology"/>
<dbReference type="InterPro" id="IPR008880">
    <property type="entry name" value="Trigger_fac_C"/>
</dbReference>
<dbReference type="GO" id="GO:0043022">
    <property type="term" value="F:ribosome binding"/>
    <property type="evidence" value="ECO:0007669"/>
    <property type="project" value="TreeGrafter"/>
</dbReference>
<dbReference type="Pfam" id="PF05697">
    <property type="entry name" value="Trigger_N"/>
    <property type="match status" value="1"/>
</dbReference>
<dbReference type="InterPro" id="IPR005215">
    <property type="entry name" value="Trig_fac"/>
</dbReference>
<dbReference type="GO" id="GO:0015031">
    <property type="term" value="P:protein transport"/>
    <property type="evidence" value="ECO:0007669"/>
    <property type="project" value="UniProtKB-UniRule"/>
</dbReference>
<evidence type="ECO:0000256" key="2">
    <source>
        <dbReference type="ARBA" id="ARBA00005464"/>
    </source>
</evidence>
<feature type="domain" description="Trigger factor ribosome-binding bacterial" evidence="11">
    <location>
        <begin position="1"/>
        <end position="141"/>
    </location>
</feature>
<dbReference type="GO" id="GO:0051301">
    <property type="term" value="P:cell division"/>
    <property type="evidence" value="ECO:0007669"/>
    <property type="project" value="UniProtKB-KW"/>
</dbReference>
<reference evidence="14" key="1">
    <citation type="submission" date="2017-09" db="EMBL/GenBank/DDBJ databases">
        <title>Depth-based differentiation of microbial function through sediment-hosted aquifers and enrichment of novel symbionts in the deep terrestrial subsurface.</title>
        <authorList>
            <person name="Probst A.J."/>
            <person name="Ladd B."/>
            <person name="Jarett J.K."/>
            <person name="Geller-Mcgrath D.E."/>
            <person name="Sieber C.M.K."/>
            <person name="Emerson J.B."/>
            <person name="Anantharaman K."/>
            <person name="Thomas B.C."/>
            <person name="Malmstrom R."/>
            <person name="Stieglmeier M."/>
            <person name="Klingl A."/>
            <person name="Woyke T."/>
            <person name="Ryan C.M."/>
            <person name="Banfield J.F."/>
        </authorList>
    </citation>
    <scope>NUCLEOTIDE SEQUENCE [LARGE SCALE GENOMIC DNA]</scope>
</reference>
<feature type="domain" description="Trigger factor C-terminal" evidence="12">
    <location>
        <begin position="266"/>
        <end position="423"/>
    </location>
</feature>
<dbReference type="NCBIfam" id="TIGR00115">
    <property type="entry name" value="tig"/>
    <property type="match status" value="1"/>
</dbReference>
<dbReference type="EMBL" id="PFSI01000067">
    <property type="protein sequence ID" value="PJC24153.1"/>
    <property type="molecule type" value="Genomic_DNA"/>
</dbReference>
<dbReference type="SUPFAM" id="SSF109998">
    <property type="entry name" value="Triger factor/SurA peptide-binding domain-like"/>
    <property type="match status" value="1"/>
</dbReference>
<keyword evidence="9" id="KW-0131">Cell cycle</keyword>
<dbReference type="EC" id="5.2.1.8" evidence="3 9"/>
<evidence type="ECO:0000313" key="13">
    <source>
        <dbReference type="EMBL" id="PJC24153.1"/>
    </source>
</evidence>
<dbReference type="SUPFAM" id="SSF54534">
    <property type="entry name" value="FKBP-like"/>
    <property type="match status" value="1"/>
</dbReference>
<dbReference type="PANTHER" id="PTHR30560">
    <property type="entry name" value="TRIGGER FACTOR CHAPERONE AND PEPTIDYL-PROLYL CIS/TRANS ISOMERASE"/>
    <property type="match status" value="1"/>
</dbReference>
<dbReference type="GO" id="GO:0044183">
    <property type="term" value="F:protein folding chaperone"/>
    <property type="evidence" value="ECO:0007669"/>
    <property type="project" value="TreeGrafter"/>
</dbReference>
<keyword evidence="5 9" id="KW-0697">Rotamase</keyword>
<dbReference type="Gene3D" id="1.10.3120.10">
    <property type="entry name" value="Trigger factor, C-terminal domain"/>
    <property type="match status" value="1"/>
</dbReference>
<comment type="function">
    <text evidence="9">Involved in protein export. Acts as a chaperone by maintaining the newly synthesized protein in an open conformation. Functions as a peptidyl-prolyl cis-trans isomerase.</text>
</comment>
<accession>A0A2M8EN29</accession>
<sequence>MSYIIETKDNKVTFTITVPAEAVTKAMKHAARHLAEHTDIPGFRPGKADYETIKQRLGEMQVLEAATEDLIRAAFTEAMLAEDLDTVGQPFFDMIKLAPENEMIFTAVVSLMPKIKKLADYDNLKVEKNDVEPSKEMIQRAGKDLTQMQTKEIRAAKKTVLKKGHKAVVNLTMKKDGVVLEGGEGRDHGIYTGEDYFIPGFIDEILGMKEDDKRNFTLKFPTENFQKHLAGQDIDFDVGLKEIFKLEAPEINDEFAKTLGLKDKADLDEKLKENLRIENEKEEDLRQDREVLELIAKKSDFEEIPDLLVNQEIEQMITELKHSLTQRGMDFDEYLKQIKKGLADLKLDMAEGALTRVKVALVLKEVAKKESVTVDEKAADEALDKLAENYEDKETKEKIYSPQYREYLTHQMRNRKTIDVLKEKMVK</sequence>
<comment type="caution">
    <text evidence="13">The sequence shown here is derived from an EMBL/GenBank/DDBJ whole genome shotgun (WGS) entry which is preliminary data.</text>
</comment>
<name>A0A2M8EN29_9BACT</name>
<dbReference type="InterPro" id="IPR037041">
    <property type="entry name" value="Trigger_fac_C_sf"/>
</dbReference>
<dbReference type="InterPro" id="IPR027304">
    <property type="entry name" value="Trigger_fact/SurA_dom_sf"/>
</dbReference>
<protein>
    <recommendedName>
        <fullName evidence="4 9">Trigger factor</fullName>
        <shortName evidence="9">TF</shortName>
        <ecNumber evidence="3 9">5.2.1.8</ecNumber>
    </recommendedName>
    <alternativeName>
        <fullName evidence="8 9">PPIase</fullName>
    </alternativeName>
</protein>